<dbReference type="Pfam" id="PF07980">
    <property type="entry name" value="SusD_RagB"/>
    <property type="match status" value="1"/>
</dbReference>
<feature type="domain" description="RagB/SusD" evidence="7">
    <location>
        <begin position="337"/>
        <end position="515"/>
    </location>
</feature>
<dbReference type="Gene3D" id="1.25.40.390">
    <property type="match status" value="1"/>
</dbReference>
<keyword evidence="3 6" id="KW-0732">Signal</keyword>
<evidence type="ECO:0000256" key="2">
    <source>
        <dbReference type="ARBA" id="ARBA00006275"/>
    </source>
</evidence>
<evidence type="ECO:0000259" key="7">
    <source>
        <dbReference type="Pfam" id="PF07980"/>
    </source>
</evidence>
<evidence type="ECO:0000313" key="9">
    <source>
        <dbReference type="EMBL" id="MBO9203313.1"/>
    </source>
</evidence>
<dbReference type="Pfam" id="PF14322">
    <property type="entry name" value="SusD-like_3"/>
    <property type="match status" value="1"/>
</dbReference>
<dbReference type="InterPro" id="IPR012944">
    <property type="entry name" value="SusD_RagB_dom"/>
</dbReference>
<dbReference type="RefSeq" id="WP_209141367.1">
    <property type="nucleotide sequence ID" value="NZ_JAGHKO010000006.1"/>
</dbReference>
<proteinExistence type="inferred from homology"/>
<reference evidence="9 10" key="1">
    <citation type="submission" date="2021-03" db="EMBL/GenBank/DDBJ databases">
        <title>Assistant Professor.</title>
        <authorList>
            <person name="Huq M.A."/>
        </authorList>
    </citation>
    <scope>NUCLEOTIDE SEQUENCE [LARGE SCALE GENOMIC DNA]</scope>
    <source>
        <strain evidence="9 10">MAH-29</strain>
    </source>
</reference>
<name>A0ABS3YZJ7_9BACT</name>
<keyword evidence="4" id="KW-0472">Membrane</keyword>
<accession>A0ABS3YZJ7</accession>
<comment type="similarity">
    <text evidence="2">Belongs to the SusD family.</text>
</comment>
<sequence length="518" mass="57742">MKFCKINSLYILLVCAFAVSATGCKKWLVEEDKDPSNLSPDNYYTLPGHADAAIAAAYERTRFFAEGAGIFANNFSMLEMPTGTAKTETGQNTDLNNLLGLSYNGDNVFVLNWWTSLYRVIAQTNLVLDKVPGIVMDDARKKSVLGEAHFLRAWSYFYLVRLYGDVPLMTTSVLSATDASVYTGRTLKDSVYMQIVADLKDAEGSGLPWTDNSGRVSLGAVKSLLAEVYLTMAGYPMNKGKAYYQLAADKAKEVIDSKKFTLFADYNSLHDEKQENTGEQIFEIQFLGGVANNNNQANLLPNFKNVSAYGTEVGSTTPTLQFYNSFEPGDKRTIDRQGFFYKSYYDGGFDTLKQLGAPYIYKHFDIGANGTAGVTGTAISGLNWMNIRYAQVLLTYAEAQNEAGTLPNQDAVNALKSIRDRAGLITGLLGSYTQASFRDAVWKERWHELCYEGITWFDMVRLKKAYNETNNNFEEFEGHKLPESGQTLTKKHLLFPLPTLEMQNNPKLRPQNDGYPGV</sequence>
<protein>
    <submittedName>
        <fullName evidence="9">RagB/SusD family nutrient uptake outer membrane protein</fullName>
    </submittedName>
</protein>
<evidence type="ECO:0000256" key="6">
    <source>
        <dbReference type="SAM" id="SignalP"/>
    </source>
</evidence>
<evidence type="ECO:0000313" key="10">
    <source>
        <dbReference type="Proteomes" id="UP000677244"/>
    </source>
</evidence>
<keyword evidence="10" id="KW-1185">Reference proteome</keyword>
<dbReference type="CDD" id="cd08977">
    <property type="entry name" value="SusD"/>
    <property type="match status" value="1"/>
</dbReference>
<organism evidence="9 10">
    <name type="scientific">Niastella soli</name>
    <dbReference type="NCBI Taxonomy" id="2821487"/>
    <lineage>
        <taxon>Bacteria</taxon>
        <taxon>Pseudomonadati</taxon>
        <taxon>Bacteroidota</taxon>
        <taxon>Chitinophagia</taxon>
        <taxon>Chitinophagales</taxon>
        <taxon>Chitinophagaceae</taxon>
        <taxon>Niastella</taxon>
    </lineage>
</organism>
<dbReference type="Proteomes" id="UP000677244">
    <property type="component" value="Unassembled WGS sequence"/>
</dbReference>
<evidence type="ECO:0000256" key="4">
    <source>
        <dbReference type="ARBA" id="ARBA00023136"/>
    </source>
</evidence>
<dbReference type="InterPro" id="IPR011990">
    <property type="entry name" value="TPR-like_helical_dom_sf"/>
</dbReference>
<keyword evidence="5" id="KW-0998">Cell outer membrane</keyword>
<dbReference type="PROSITE" id="PS51257">
    <property type="entry name" value="PROKAR_LIPOPROTEIN"/>
    <property type="match status" value="1"/>
</dbReference>
<dbReference type="InterPro" id="IPR033985">
    <property type="entry name" value="SusD-like_N"/>
</dbReference>
<gene>
    <name evidence="9" type="ORF">J7I42_23715</name>
</gene>
<evidence type="ECO:0000259" key="8">
    <source>
        <dbReference type="Pfam" id="PF14322"/>
    </source>
</evidence>
<dbReference type="EMBL" id="JAGHKO010000006">
    <property type="protein sequence ID" value="MBO9203313.1"/>
    <property type="molecule type" value="Genomic_DNA"/>
</dbReference>
<evidence type="ECO:0000256" key="1">
    <source>
        <dbReference type="ARBA" id="ARBA00004442"/>
    </source>
</evidence>
<dbReference type="SUPFAM" id="SSF48452">
    <property type="entry name" value="TPR-like"/>
    <property type="match status" value="1"/>
</dbReference>
<feature type="signal peptide" evidence="6">
    <location>
        <begin position="1"/>
        <end position="21"/>
    </location>
</feature>
<evidence type="ECO:0000256" key="5">
    <source>
        <dbReference type="ARBA" id="ARBA00023237"/>
    </source>
</evidence>
<evidence type="ECO:0000256" key="3">
    <source>
        <dbReference type="ARBA" id="ARBA00022729"/>
    </source>
</evidence>
<comment type="subcellular location">
    <subcellularLocation>
        <location evidence="1">Cell outer membrane</location>
    </subcellularLocation>
</comment>
<feature type="chain" id="PRO_5045835516" evidence="6">
    <location>
        <begin position="22"/>
        <end position="518"/>
    </location>
</feature>
<comment type="caution">
    <text evidence="9">The sequence shown here is derived from an EMBL/GenBank/DDBJ whole genome shotgun (WGS) entry which is preliminary data.</text>
</comment>
<feature type="domain" description="SusD-like N-terminal" evidence="8">
    <location>
        <begin position="91"/>
        <end position="230"/>
    </location>
</feature>